<dbReference type="RefSeq" id="WP_307405566.1">
    <property type="nucleotide sequence ID" value="NZ_JAUSUR010000001.1"/>
</dbReference>
<dbReference type="EMBL" id="JAUSUR010000001">
    <property type="protein sequence ID" value="MDQ0359997.1"/>
    <property type="molecule type" value="Genomic_DNA"/>
</dbReference>
<sequence>MAKEKIFSKEKASLFYGSGLMFRGCDVRKKYGTDDEEYFAKFLSDETDEIIEVKLKEKPAPTVKRGDMMDLVDFVYSIKARGTGAFGANVQADLVETFTAKKCVPLNQK</sequence>
<evidence type="ECO:0000313" key="1">
    <source>
        <dbReference type="EMBL" id="MDQ0359997.1"/>
    </source>
</evidence>
<protein>
    <submittedName>
        <fullName evidence="1">Uncharacterized protein</fullName>
    </submittedName>
</protein>
<accession>A0ABU0DZD1</accession>
<dbReference type="Proteomes" id="UP001230220">
    <property type="component" value="Unassembled WGS sequence"/>
</dbReference>
<gene>
    <name evidence="1" type="ORF">J2S15_000728</name>
</gene>
<evidence type="ECO:0000313" key="2">
    <source>
        <dbReference type="Proteomes" id="UP001230220"/>
    </source>
</evidence>
<comment type="caution">
    <text evidence="1">The sequence shown here is derived from an EMBL/GenBank/DDBJ whole genome shotgun (WGS) entry which is preliminary data.</text>
</comment>
<organism evidence="1 2">
    <name type="scientific">Breznakia pachnodae</name>
    <dbReference type="NCBI Taxonomy" id="265178"/>
    <lineage>
        <taxon>Bacteria</taxon>
        <taxon>Bacillati</taxon>
        <taxon>Bacillota</taxon>
        <taxon>Erysipelotrichia</taxon>
        <taxon>Erysipelotrichales</taxon>
        <taxon>Erysipelotrichaceae</taxon>
        <taxon>Breznakia</taxon>
    </lineage>
</organism>
<proteinExistence type="predicted"/>
<reference evidence="1 2" key="1">
    <citation type="submission" date="2023-07" db="EMBL/GenBank/DDBJ databases">
        <title>Genomic Encyclopedia of Type Strains, Phase IV (KMG-IV): sequencing the most valuable type-strain genomes for metagenomic binning, comparative biology and taxonomic classification.</title>
        <authorList>
            <person name="Goeker M."/>
        </authorList>
    </citation>
    <scope>NUCLEOTIDE SEQUENCE [LARGE SCALE GENOMIC DNA]</scope>
    <source>
        <strain evidence="1 2">DSM 16784</strain>
    </source>
</reference>
<name>A0ABU0DZD1_9FIRM</name>
<keyword evidence="2" id="KW-1185">Reference proteome</keyword>